<sequence>MEDTVAHKLSGAIIEVICGCMFSGKTEELIRVLKRATIAKQRVFVFKHSSDIRYSDESICSHNGVKISSILIQNTSEMFNYNLDNVDVVGIDEAQFFSAEILIDVEKLLQRGIRVVIAGLDMDFRKRPFGKMPELLSMANKVTKLSAICSNCGEEAHYTQRLIPSEETVFVGAIESYEPRCRKHHSYH</sequence>
<feature type="binding site" evidence="8">
    <location>
        <position position="149"/>
    </location>
    <ligand>
        <name>Zn(2+)</name>
        <dbReference type="ChEBI" id="CHEBI:29105"/>
    </ligand>
</feature>
<keyword evidence="5 8" id="KW-0547">Nucleotide-binding</keyword>
<feature type="binding site" evidence="8">
    <location>
        <position position="184"/>
    </location>
    <ligand>
        <name>Zn(2+)</name>
        <dbReference type="ChEBI" id="CHEBI:29105"/>
    </ligand>
</feature>
<comment type="similarity">
    <text evidence="1 8 12">Belongs to the thymidine kinase family.</text>
</comment>
<keyword evidence="8" id="KW-0963">Cytoplasm</keyword>
<dbReference type="Proteomes" id="UP000442694">
    <property type="component" value="Unassembled WGS sequence"/>
</dbReference>
<feature type="binding site" evidence="8">
    <location>
        <position position="152"/>
    </location>
    <ligand>
        <name>Zn(2+)</name>
        <dbReference type="ChEBI" id="CHEBI:29105"/>
    </ligand>
</feature>
<dbReference type="InterPro" id="IPR001267">
    <property type="entry name" value="Thymidine_kinase"/>
</dbReference>
<protein>
    <recommendedName>
        <fullName evidence="2 8">Thymidine kinase</fullName>
        <ecNumber evidence="2 8">2.7.1.21</ecNumber>
    </recommendedName>
</protein>
<dbReference type="InterPro" id="IPR027417">
    <property type="entry name" value="P-loop_NTPase"/>
</dbReference>
<dbReference type="GO" id="GO:0046104">
    <property type="term" value="P:thymidine metabolic process"/>
    <property type="evidence" value="ECO:0007669"/>
    <property type="project" value="TreeGrafter"/>
</dbReference>
<dbReference type="PANTHER" id="PTHR11441">
    <property type="entry name" value="THYMIDINE KINASE"/>
    <property type="match status" value="1"/>
</dbReference>
<dbReference type="Gene3D" id="3.40.50.300">
    <property type="entry name" value="P-loop containing nucleotide triphosphate hydrolases"/>
    <property type="match status" value="1"/>
</dbReference>
<accession>A0A833N5D1</accession>
<keyword evidence="8" id="KW-0479">Metal-binding</keyword>
<evidence type="ECO:0000256" key="6">
    <source>
        <dbReference type="ARBA" id="ARBA00022777"/>
    </source>
</evidence>
<dbReference type="GO" id="GO:0005524">
    <property type="term" value="F:ATP binding"/>
    <property type="evidence" value="ECO:0007669"/>
    <property type="project" value="UniProtKB-UniRule"/>
</dbReference>
<dbReference type="SUPFAM" id="SSF52540">
    <property type="entry name" value="P-loop containing nucleoside triphosphate hydrolases"/>
    <property type="match status" value="1"/>
</dbReference>
<evidence type="ECO:0000256" key="12">
    <source>
        <dbReference type="RuleBase" id="RU004165"/>
    </source>
</evidence>
<organism evidence="13 14">
    <name type="scientific">Fluviispira multicolorata</name>
    <dbReference type="NCBI Taxonomy" id="2654512"/>
    <lineage>
        <taxon>Bacteria</taxon>
        <taxon>Pseudomonadati</taxon>
        <taxon>Bdellovibrionota</taxon>
        <taxon>Oligoflexia</taxon>
        <taxon>Silvanigrellales</taxon>
        <taxon>Silvanigrellaceae</taxon>
        <taxon>Fluviispira</taxon>
    </lineage>
</organism>
<dbReference type="Pfam" id="PF00265">
    <property type="entry name" value="TK"/>
    <property type="match status" value="1"/>
</dbReference>
<evidence type="ECO:0000256" key="7">
    <source>
        <dbReference type="ARBA" id="ARBA00022840"/>
    </source>
</evidence>
<dbReference type="InterPro" id="IPR020633">
    <property type="entry name" value="Thymidine_kinase_CS"/>
</dbReference>
<evidence type="ECO:0000256" key="1">
    <source>
        <dbReference type="ARBA" id="ARBA00007587"/>
    </source>
</evidence>
<evidence type="ECO:0000256" key="5">
    <source>
        <dbReference type="ARBA" id="ARBA00022741"/>
    </source>
</evidence>
<proteinExistence type="inferred from homology"/>
<evidence type="ECO:0000256" key="10">
    <source>
        <dbReference type="PIRSR" id="PIRSR035805-2"/>
    </source>
</evidence>
<dbReference type="HAMAP" id="MF_00124">
    <property type="entry name" value="Thymidine_kinase"/>
    <property type="match status" value="1"/>
</dbReference>
<name>A0A833N5D1_9BACT</name>
<dbReference type="Gene3D" id="3.30.60.20">
    <property type="match status" value="1"/>
</dbReference>
<evidence type="ECO:0000256" key="8">
    <source>
        <dbReference type="HAMAP-Rule" id="MF_00124"/>
    </source>
</evidence>
<dbReference type="EC" id="2.7.1.21" evidence="2 8"/>
<evidence type="ECO:0000313" key="13">
    <source>
        <dbReference type="EMBL" id="KAB8033697.1"/>
    </source>
</evidence>
<evidence type="ECO:0000256" key="4">
    <source>
        <dbReference type="ARBA" id="ARBA00022679"/>
    </source>
</evidence>
<evidence type="ECO:0000256" key="11">
    <source>
        <dbReference type="RuleBase" id="RU000544"/>
    </source>
</evidence>
<dbReference type="PANTHER" id="PTHR11441:SF0">
    <property type="entry name" value="THYMIDINE KINASE, CYTOSOLIC"/>
    <property type="match status" value="1"/>
</dbReference>
<feature type="binding site" evidence="8">
    <location>
        <begin position="92"/>
        <end position="95"/>
    </location>
    <ligand>
        <name>ATP</name>
        <dbReference type="ChEBI" id="CHEBI:30616"/>
    </ligand>
</feature>
<keyword evidence="3 8" id="KW-0237">DNA synthesis</keyword>
<keyword evidence="6 8" id="KW-0418">Kinase</keyword>
<feature type="active site" description="Proton acceptor" evidence="8 9">
    <location>
        <position position="93"/>
    </location>
</feature>
<comment type="subunit">
    <text evidence="8">Homotetramer.</text>
</comment>
<keyword evidence="8" id="KW-0862">Zinc</keyword>
<evidence type="ECO:0000313" key="14">
    <source>
        <dbReference type="Proteomes" id="UP000442694"/>
    </source>
</evidence>
<dbReference type="EMBL" id="WFLN01000004">
    <property type="protein sequence ID" value="KAB8033697.1"/>
    <property type="molecule type" value="Genomic_DNA"/>
</dbReference>
<keyword evidence="7 8" id="KW-0067">ATP-binding</keyword>
<feature type="binding site" evidence="10">
    <location>
        <position position="177"/>
    </location>
    <ligand>
        <name>substrate</name>
    </ligand>
</feature>
<comment type="subcellular location">
    <subcellularLocation>
        <location evidence="8">Cytoplasm</location>
    </subcellularLocation>
</comment>
<dbReference type="GO" id="GO:0004797">
    <property type="term" value="F:thymidine kinase activity"/>
    <property type="evidence" value="ECO:0007669"/>
    <property type="project" value="UniProtKB-UniRule"/>
</dbReference>
<feature type="binding site" evidence="8">
    <location>
        <position position="181"/>
    </location>
    <ligand>
        <name>Zn(2+)</name>
        <dbReference type="ChEBI" id="CHEBI:29105"/>
    </ligand>
</feature>
<evidence type="ECO:0000256" key="2">
    <source>
        <dbReference type="ARBA" id="ARBA00012118"/>
    </source>
</evidence>
<evidence type="ECO:0000256" key="9">
    <source>
        <dbReference type="PIRSR" id="PIRSR035805-1"/>
    </source>
</evidence>
<evidence type="ECO:0000256" key="3">
    <source>
        <dbReference type="ARBA" id="ARBA00022634"/>
    </source>
</evidence>
<comment type="catalytic activity">
    <reaction evidence="8 11">
        <text>thymidine + ATP = dTMP + ADP + H(+)</text>
        <dbReference type="Rhea" id="RHEA:19129"/>
        <dbReference type="ChEBI" id="CHEBI:15378"/>
        <dbReference type="ChEBI" id="CHEBI:17748"/>
        <dbReference type="ChEBI" id="CHEBI:30616"/>
        <dbReference type="ChEBI" id="CHEBI:63528"/>
        <dbReference type="ChEBI" id="CHEBI:456216"/>
        <dbReference type="EC" id="2.7.1.21"/>
    </reaction>
</comment>
<keyword evidence="14" id="KW-1185">Reference proteome</keyword>
<dbReference type="GO" id="GO:0005829">
    <property type="term" value="C:cytosol"/>
    <property type="evidence" value="ECO:0007669"/>
    <property type="project" value="TreeGrafter"/>
</dbReference>
<comment type="caution">
    <text evidence="13">The sequence shown here is derived from an EMBL/GenBank/DDBJ whole genome shotgun (WGS) entry which is preliminary data.</text>
</comment>
<dbReference type="PIRSF" id="PIRSF035805">
    <property type="entry name" value="TK_cell"/>
    <property type="match status" value="1"/>
</dbReference>
<dbReference type="AlphaFoldDB" id="A0A833N5D1"/>
<keyword evidence="4 8" id="KW-0808">Transferase</keyword>
<dbReference type="GO" id="GO:0008270">
    <property type="term" value="F:zinc ion binding"/>
    <property type="evidence" value="ECO:0007669"/>
    <property type="project" value="UniProtKB-UniRule"/>
</dbReference>
<feature type="binding site" evidence="8">
    <location>
        <begin position="19"/>
        <end position="26"/>
    </location>
    <ligand>
        <name>ATP</name>
        <dbReference type="ChEBI" id="CHEBI:30616"/>
    </ligand>
</feature>
<dbReference type="SUPFAM" id="SSF57716">
    <property type="entry name" value="Glucocorticoid receptor-like (DNA-binding domain)"/>
    <property type="match status" value="1"/>
</dbReference>
<dbReference type="PROSITE" id="PS00603">
    <property type="entry name" value="TK_CELLULAR_TYPE"/>
    <property type="match status" value="1"/>
</dbReference>
<reference evidence="13 14" key="1">
    <citation type="submission" date="2019-10" db="EMBL/GenBank/DDBJ databases">
        <title>New genus of Silvanigrellaceae.</title>
        <authorList>
            <person name="Pitt A."/>
            <person name="Hahn M.W."/>
        </authorList>
    </citation>
    <scope>NUCLEOTIDE SEQUENCE [LARGE SCALE GENOMIC DNA]</scope>
    <source>
        <strain evidence="13 14">33A1-SZDP</strain>
    </source>
</reference>
<dbReference type="NCBIfam" id="NF003296">
    <property type="entry name" value="PRK04296.1-1"/>
    <property type="match status" value="1"/>
</dbReference>
<dbReference type="GO" id="GO:0071897">
    <property type="term" value="P:DNA biosynthetic process"/>
    <property type="evidence" value="ECO:0007669"/>
    <property type="project" value="UniProtKB-KW"/>
</dbReference>
<gene>
    <name evidence="8" type="primary">tdk</name>
    <name evidence="13" type="ORF">GCL57_03035</name>
</gene>
<feature type="binding site" evidence="10">
    <location>
        <begin position="169"/>
        <end position="172"/>
    </location>
    <ligand>
        <name>substrate</name>
    </ligand>
</feature>